<dbReference type="InterPro" id="IPR011049">
    <property type="entry name" value="Serralysin-like_metalloprot_C"/>
</dbReference>
<keyword evidence="2" id="KW-0964">Secreted</keyword>
<dbReference type="PROSITE" id="PS00330">
    <property type="entry name" value="HEMOLYSIN_CALCIUM"/>
    <property type="match status" value="3"/>
</dbReference>
<reference evidence="3 4" key="1">
    <citation type="submission" date="2019-06" db="EMBL/GenBank/DDBJ databases">
        <title>The draft genome of Rhizobium smilacinae PTYR-5.</title>
        <authorList>
            <person name="Liu L."/>
            <person name="Li L."/>
            <person name="Zhang X."/>
        </authorList>
    </citation>
    <scope>NUCLEOTIDE SEQUENCE [LARGE SCALE GENOMIC DNA]</scope>
    <source>
        <strain evidence="3 4">PTYR-5</strain>
    </source>
</reference>
<dbReference type="EMBL" id="VDMN01000001">
    <property type="protein sequence ID" value="TNM66147.1"/>
    <property type="molecule type" value="Genomic_DNA"/>
</dbReference>
<dbReference type="RefSeq" id="WP_139675301.1">
    <property type="nucleotide sequence ID" value="NZ_VDMN01000001.1"/>
</dbReference>
<dbReference type="Proteomes" id="UP000311605">
    <property type="component" value="Unassembled WGS sequence"/>
</dbReference>
<evidence type="ECO:0000256" key="2">
    <source>
        <dbReference type="ARBA" id="ARBA00022525"/>
    </source>
</evidence>
<comment type="caution">
    <text evidence="3">The sequence shown here is derived from an EMBL/GenBank/DDBJ whole genome shotgun (WGS) entry which is preliminary data.</text>
</comment>
<proteinExistence type="predicted"/>
<evidence type="ECO:0000313" key="3">
    <source>
        <dbReference type="EMBL" id="TNM66147.1"/>
    </source>
</evidence>
<organism evidence="3 4">
    <name type="scientific">Aliirhizobium smilacinae</name>
    <dbReference type="NCBI Taxonomy" id="1395944"/>
    <lineage>
        <taxon>Bacteria</taxon>
        <taxon>Pseudomonadati</taxon>
        <taxon>Pseudomonadota</taxon>
        <taxon>Alphaproteobacteria</taxon>
        <taxon>Hyphomicrobiales</taxon>
        <taxon>Rhizobiaceae</taxon>
        <taxon>Aliirhizobium</taxon>
    </lineage>
</organism>
<accession>A0A5C4XSG0</accession>
<dbReference type="OrthoDB" id="8338689at2"/>
<dbReference type="GO" id="GO:0005509">
    <property type="term" value="F:calcium ion binding"/>
    <property type="evidence" value="ECO:0007669"/>
    <property type="project" value="InterPro"/>
</dbReference>
<evidence type="ECO:0000256" key="1">
    <source>
        <dbReference type="ARBA" id="ARBA00004613"/>
    </source>
</evidence>
<dbReference type="InterPro" id="IPR050557">
    <property type="entry name" value="RTX_toxin/Mannuronan_C5-epim"/>
</dbReference>
<dbReference type="InterPro" id="IPR018511">
    <property type="entry name" value="Hemolysin-typ_Ca-bd_CS"/>
</dbReference>
<dbReference type="Gene3D" id="2.150.10.10">
    <property type="entry name" value="Serralysin-like metalloprotease, C-terminal"/>
    <property type="match status" value="2"/>
</dbReference>
<dbReference type="InterPro" id="IPR001343">
    <property type="entry name" value="Hemolysn_Ca-bd"/>
</dbReference>
<dbReference type="AlphaFoldDB" id="A0A5C4XSG0"/>
<dbReference type="PANTHER" id="PTHR38340:SF1">
    <property type="entry name" value="S-LAYER PROTEIN"/>
    <property type="match status" value="1"/>
</dbReference>
<evidence type="ECO:0000313" key="4">
    <source>
        <dbReference type="Proteomes" id="UP000311605"/>
    </source>
</evidence>
<dbReference type="SUPFAM" id="SSF51120">
    <property type="entry name" value="beta-Roll"/>
    <property type="match status" value="2"/>
</dbReference>
<gene>
    <name evidence="3" type="ORF">FHP24_08000</name>
</gene>
<dbReference type="Pfam" id="PF00353">
    <property type="entry name" value="HemolysinCabind"/>
    <property type="match status" value="3"/>
</dbReference>
<sequence length="363" mass="38089">MPTYYGNNSNNVVHQDDYDSDLTVYTYGGNDSIYLNLVGAYGGYNTVYAGPGSDLIRNSFEGGNRVNLESGNDTYVATGFSKAASLYDIVYAGSGNDEFDVSTYHSDYYGEDGNDTFFSVGFNNYFHGGAGNDTISYQSQDDDADLSGAGVVIDLQAGYADTRGTSYTEKLVSIENAEGTGVSDKIYGSSGANKLWGGAGNDSIYGRNGSDTIYGDSGNDYLSGGNGNDRLYGGSGNDDLSGGAGNDKLYGGSGNDYLTGGSGADTFVFASLSDSRANSTRDVITDFSRGDDDYIDLRSIDADSTRGGNQAFDFIGASAFSGEAGELRFKSGIVSGDIDGDGVADFQVKVDDLTKMDSGDFLL</sequence>
<dbReference type="GO" id="GO:0005576">
    <property type="term" value="C:extracellular region"/>
    <property type="evidence" value="ECO:0007669"/>
    <property type="project" value="UniProtKB-SubCell"/>
</dbReference>
<name>A0A5C4XSG0_9HYPH</name>
<protein>
    <submittedName>
        <fullName evidence="3">Calcium-binding protein</fullName>
    </submittedName>
</protein>
<dbReference type="PRINTS" id="PR00313">
    <property type="entry name" value="CABNDNGRPT"/>
</dbReference>
<comment type="subcellular location">
    <subcellularLocation>
        <location evidence="1">Secreted</location>
    </subcellularLocation>
</comment>
<dbReference type="PANTHER" id="PTHR38340">
    <property type="entry name" value="S-LAYER PROTEIN"/>
    <property type="match status" value="1"/>
</dbReference>
<keyword evidence="4" id="KW-1185">Reference proteome</keyword>